<dbReference type="EMBL" id="CAUOFW020003835">
    <property type="protein sequence ID" value="CAK9162287.1"/>
    <property type="molecule type" value="Genomic_DNA"/>
</dbReference>
<evidence type="ECO:0000256" key="1">
    <source>
        <dbReference type="SAM" id="MobiDB-lite"/>
    </source>
</evidence>
<feature type="compositionally biased region" description="Low complexity" evidence="1">
    <location>
        <begin position="24"/>
        <end position="45"/>
    </location>
</feature>
<organism evidence="2 3">
    <name type="scientific">Ilex paraguariensis</name>
    <name type="common">yerba mate</name>
    <dbReference type="NCBI Taxonomy" id="185542"/>
    <lineage>
        <taxon>Eukaryota</taxon>
        <taxon>Viridiplantae</taxon>
        <taxon>Streptophyta</taxon>
        <taxon>Embryophyta</taxon>
        <taxon>Tracheophyta</taxon>
        <taxon>Spermatophyta</taxon>
        <taxon>Magnoliopsida</taxon>
        <taxon>eudicotyledons</taxon>
        <taxon>Gunneridae</taxon>
        <taxon>Pentapetalae</taxon>
        <taxon>asterids</taxon>
        <taxon>campanulids</taxon>
        <taxon>Aquifoliales</taxon>
        <taxon>Aquifoliaceae</taxon>
        <taxon>Ilex</taxon>
    </lineage>
</organism>
<evidence type="ECO:0000313" key="3">
    <source>
        <dbReference type="Proteomes" id="UP001642360"/>
    </source>
</evidence>
<sequence length="163" mass="18270">MTKLRRPTATRTSFLHITSGGSNQSQEQTLEQSRQQTSQQISSTQPHTKPEQQFRNTADLESQEEEEIAAVEDIQRSEETGEPPSSFKSYSNSLRSQQETQSLFQNKLRNEDHESRTAETEQTVTVELLTAKYLLESHSTTLGIPGSPAETKGFSSITVEGQH</sequence>
<dbReference type="AlphaFoldDB" id="A0ABC8SZ09"/>
<feature type="region of interest" description="Disordered" evidence="1">
    <location>
        <begin position="140"/>
        <end position="163"/>
    </location>
</feature>
<name>A0ABC8SZ09_9AQUA</name>
<feature type="compositionally biased region" description="Polar residues" evidence="1">
    <location>
        <begin position="9"/>
        <end position="23"/>
    </location>
</feature>
<proteinExistence type="predicted"/>
<keyword evidence="3" id="KW-1185">Reference proteome</keyword>
<protein>
    <submittedName>
        <fullName evidence="2">Uncharacterized protein</fullName>
    </submittedName>
</protein>
<reference evidence="2 3" key="1">
    <citation type="submission" date="2024-02" db="EMBL/GenBank/DDBJ databases">
        <authorList>
            <person name="Vignale AGUSTIN F."/>
            <person name="Sosa J E."/>
            <person name="Modenutti C."/>
        </authorList>
    </citation>
    <scope>NUCLEOTIDE SEQUENCE [LARGE SCALE GENOMIC DNA]</scope>
</reference>
<dbReference type="Proteomes" id="UP001642360">
    <property type="component" value="Unassembled WGS sequence"/>
</dbReference>
<feature type="region of interest" description="Disordered" evidence="1">
    <location>
        <begin position="1"/>
        <end position="121"/>
    </location>
</feature>
<feature type="compositionally biased region" description="Acidic residues" evidence="1">
    <location>
        <begin position="61"/>
        <end position="70"/>
    </location>
</feature>
<accession>A0ABC8SZ09</accession>
<evidence type="ECO:0000313" key="2">
    <source>
        <dbReference type="EMBL" id="CAK9162287.1"/>
    </source>
</evidence>
<gene>
    <name evidence="2" type="ORF">ILEXP_LOCUS31150</name>
</gene>
<feature type="compositionally biased region" description="Polar residues" evidence="1">
    <location>
        <begin position="153"/>
        <end position="163"/>
    </location>
</feature>
<feature type="compositionally biased region" description="Basic and acidic residues" evidence="1">
    <location>
        <begin position="108"/>
        <end position="119"/>
    </location>
</feature>
<feature type="compositionally biased region" description="Polar residues" evidence="1">
    <location>
        <begin position="86"/>
        <end position="107"/>
    </location>
</feature>
<comment type="caution">
    <text evidence="2">The sequence shown here is derived from an EMBL/GenBank/DDBJ whole genome shotgun (WGS) entry which is preliminary data.</text>
</comment>